<dbReference type="EMBL" id="KB102468">
    <property type="protein sequence ID" value="ELK35264.1"/>
    <property type="molecule type" value="Genomic_DNA"/>
</dbReference>
<feature type="transmembrane region" description="Helical" evidence="17">
    <location>
        <begin position="1314"/>
        <end position="1334"/>
    </location>
</feature>
<dbReference type="FunFam" id="1.20.5.930:FF:000001">
    <property type="entry name" value="Integrin subunit alpha V"/>
    <property type="match status" value="1"/>
</dbReference>
<evidence type="ECO:0000256" key="11">
    <source>
        <dbReference type="ARBA" id="ARBA00023037"/>
    </source>
</evidence>
<feature type="domain" description="Integrin alpha third immunoglobulin-like" evidence="21">
    <location>
        <begin position="1057"/>
        <end position="1122"/>
    </location>
</feature>
<dbReference type="GO" id="GO:0009897">
    <property type="term" value="C:external side of plasma membrane"/>
    <property type="evidence" value="ECO:0007669"/>
    <property type="project" value="TreeGrafter"/>
</dbReference>
<dbReference type="InterPro" id="IPR013519">
    <property type="entry name" value="Int_alpha_beta-p"/>
</dbReference>
<evidence type="ECO:0000256" key="5">
    <source>
        <dbReference type="ARBA" id="ARBA00022723"/>
    </source>
</evidence>
<keyword evidence="8" id="KW-0106">Calcium</keyword>
<dbReference type="SMART" id="SM00191">
    <property type="entry name" value="Int_alpha"/>
    <property type="match status" value="7"/>
</dbReference>
<dbReference type="GO" id="GO:0008305">
    <property type="term" value="C:integrin complex"/>
    <property type="evidence" value="ECO:0007669"/>
    <property type="project" value="InterPro"/>
</dbReference>
<feature type="repeat" description="FG-GAP" evidence="16">
    <location>
        <begin position="851"/>
        <end position="916"/>
    </location>
</feature>
<dbReference type="GO" id="GO:0033627">
    <property type="term" value="P:cell adhesion mediated by integrin"/>
    <property type="evidence" value="ECO:0007669"/>
    <property type="project" value="TreeGrafter"/>
</dbReference>
<feature type="domain" description="Integrin alpha third immunoglobulin-like" evidence="21">
    <location>
        <begin position="1129"/>
        <end position="1222"/>
    </location>
</feature>
<feature type="domain" description="Integrin alpha first immunoglubulin-like" evidence="19">
    <location>
        <begin position="417"/>
        <end position="519"/>
    </location>
</feature>
<dbReference type="Pfam" id="PF20805">
    <property type="entry name" value="Integrin_A_Ig_2"/>
    <property type="match status" value="1"/>
</dbReference>
<evidence type="ECO:0000256" key="7">
    <source>
        <dbReference type="ARBA" id="ARBA00022737"/>
    </source>
</evidence>
<evidence type="ECO:0000256" key="1">
    <source>
        <dbReference type="ARBA" id="ARBA00004479"/>
    </source>
</evidence>
<evidence type="ECO:0000256" key="8">
    <source>
        <dbReference type="ARBA" id="ARBA00022837"/>
    </source>
</evidence>
<dbReference type="GO" id="GO:0098609">
    <property type="term" value="P:cell-cell adhesion"/>
    <property type="evidence" value="ECO:0007669"/>
    <property type="project" value="TreeGrafter"/>
</dbReference>
<evidence type="ECO:0000256" key="17">
    <source>
        <dbReference type="RuleBase" id="RU003762"/>
    </source>
</evidence>
<feature type="repeat" description="FG-GAP" evidence="16">
    <location>
        <begin position="239"/>
        <end position="304"/>
    </location>
</feature>
<feature type="domain" description="Integrin alpha second immunoglobulin-like" evidence="20">
    <location>
        <begin position="675"/>
        <end position="815"/>
    </location>
</feature>
<evidence type="ECO:0000256" key="4">
    <source>
        <dbReference type="ARBA" id="ARBA00022692"/>
    </source>
</evidence>
<evidence type="ECO:0000256" key="16">
    <source>
        <dbReference type="PROSITE-ProRule" id="PRU00803"/>
    </source>
</evidence>
<sequence length="1601" mass="176833">VSVLVGAPKANTSQPGVLQGGAVYLCPWGTSLAPCTPIEFDSKGSRILESSLSNPEGEEPVEYKSFQWFGATVRAHGSSILACAPLYSWRTEKEPLSDPVGTCYLSTDNFTRILEYAPCRSDFSWAAGQGYCQGGFSAEFTKTGRVVLGGPGSYFWQGQILSATQEQIAGSYYPEYLINLVQGQLQTRQASSFYDDSYLGYSVAVGEFSGDDTEDFVAGVPKGNLTYGYVTILNGSDIRSLYNFSGEQMASYYGYAVAATDLNGDGLDDLLVGAPLLMERTADGRLQEVGRVYIYLQQPAGMEPTPTLTLTGHDEFGRFGSSLTPLGDLDQDGYNDVAIGAPFGGETQQGVVFVFPGGPVGLGSKPSQVLLPLWATGHTPDFFGSALRGGRDLDGNGYPDLIVGSFGVDKAVVYRGRPIVSASASLTIFPAMFNPEERSCSLEGNPVACINLSFCLNASGKHVPDSIGFTVELQLDWQKQKGGVRRALFLASRQATLTQTLLIQNGAREDCREMKIYLRVWPPGQGFTVELQLDWQKQKGGVRRALFLASRQATLTQTLLIQNGAREDCREMKIYLRNESEFRDKLSPIHIALNFSLDPQAPVDSHGLRPVLHYQSKSRIEDKAQILLDCGEDNICVPDLQLEVFGEQNHVYLGDNLHSLSRGPPASQAQILLDCGEDNICVPDLQLEVFGEQNHVYLGDKNALNLTFHAQNVGEGGAYEAELRVTAPPEAEYSGLVRHPGNFSSLSCDYFAVNQSRLLVCDLGNPMKAGASAGDRFLSSKVAMDLGSSTNSVSPSRSKNLNNSQSEVVSFRLSVEAQAQVSLNGVSKPEAVLFPVSDWHPPDQPQKEGDLGPAVHHVYEMASYYGYAVAATDLNGDGLDDLLVGAPLLMERTADGRLQEVGRVYIYLQQPAGMEPTPTLTLTGHDEFGRFGSSLTPLGDLDQDGYNDVAIGAPFGGETQQGVVFVFPGGPVGLGSKPSQVLLPLWATGHTPDFFGSALRGGRDLDGNGYPDLIVGSFGVDKAVVYRGRPIVSASASLTIFPAMFNPEERSCSLEGNPVAWLRCELGPLHRQESRSLQLHFRVRAKTFLQREHQPFSLQCEAVYEALKMPYRILPRQLPRKELLLDPEGSQNHRLQRREAPGQSPASGPQILKCPEAECFRLRCELGPLHRQESRSLQLHFRVRAKTFLQREHQPFSLQCEAVYEALKMPYRILPRQLPRKELLILKCPEAECFRLRCELGPLHRQESRSLQLHFRVRAKTFLQREHQPFSLQCEAVYEALKMPYRILPRQLPRKELLLATAVQWTKAEGGHGVPLWIIILAILIGLLLLGFTVELQLDWQKQKGGVRRALFLASRQATLTQTLLIQNGAREDCREMKIYLRLINWGPSSISRGVLELSCPQSLEGQQLLYMTRFTGLSNCTSSHPPNSEHLELDPEGSQNHRLQRREAPGQSPASGPQILKCPEAECFRLRCELGPLHRQESRSLQLHFRVRAKTFRQREHQPFSLQCEAVYEALKMPYRILPRQLPRKELLVATAVQWTKAEGGHGVPLWIIILAILIGLLLLGLLIYILYKLGFFKRSLPYGTAMEKAQLKPPATSDA</sequence>
<dbReference type="Gene3D" id="2.130.10.130">
    <property type="entry name" value="Integrin alpha, N-terminal"/>
    <property type="match status" value="2"/>
</dbReference>
<evidence type="ECO:0000256" key="2">
    <source>
        <dbReference type="ARBA" id="ARBA00008054"/>
    </source>
</evidence>
<evidence type="ECO:0000256" key="9">
    <source>
        <dbReference type="ARBA" id="ARBA00022889"/>
    </source>
</evidence>
<evidence type="ECO:0000313" key="23">
    <source>
        <dbReference type="Proteomes" id="UP000010556"/>
    </source>
</evidence>
<evidence type="ECO:0000259" key="20">
    <source>
        <dbReference type="Pfam" id="PF20805"/>
    </source>
</evidence>
<evidence type="ECO:0000313" key="22">
    <source>
        <dbReference type="EMBL" id="ELK35264.1"/>
    </source>
</evidence>
<dbReference type="PRINTS" id="PR01185">
    <property type="entry name" value="INTEGRINA"/>
</dbReference>
<evidence type="ECO:0000256" key="10">
    <source>
        <dbReference type="ARBA" id="ARBA00022989"/>
    </source>
</evidence>
<feature type="transmembrane region" description="Helical" evidence="17">
    <location>
        <begin position="1549"/>
        <end position="1573"/>
    </location>
</feature>
<keyword evidence="4 17" id="KW-0812">Transmembrane</keyword>
<comment type="subcellular location">
    <subcellularLocation>
        <location evidence="1 17">Membrane</location>
        <topology evidence="1 17">Single-pass type I membrane protein</topology>
    </subcellularLocation>
</comment>
<dbReference type="InterPro" id="IPR000413">
    <property type="entry name" value="Integrin_alpha"/>
</dbReference>
<evidence type="ECO:0000259" key="19">
    <source>
        <dbReference type="Pfam" id="PF08441"/>
    </source>
</evidence>
<feature type="repeat" description="FG-GAP" evidence="16">
    <location>
        <begin position="54"/>
        <end position="115"/>
    </location>
</feature>
<dbReference type="GO" id="GO:0007229">
    <property type="term" value="P:integrin-mediated signaling pathway"/>
    <property type="evidence" value="ECO:0007669"/>
    <property type="project" value="UniProtKB-KW"/>
</dbReference>
<dbReference type="Pfam" id="PF20806">
    <property type="entry name" value="Integrin_A_Ig_3"/>
    <property type="match status" value="5"/>
</dbReference>
<dbReference type="InterPro" id="IPR028994">
    <property type="entry name" value="Integrin_alpha_N"/>
</dbReference>
<feature type="region of interest" description="Disordered" evidence="18">
    <location>
        <begin position="1129"/>
        <end position="1150"/>
    </location>
</feature>
<feature type="non-terminal residue" evidence="22">
    <location>
        <position position="1"/>
    </location>
</feature>
<keyword evidence="12 17" id="KW-0472">Membrane</keyword>
<dbReference type="InterPro" id="IPR032695">
    <property type="entry name" value="Integrin_dom_sf"/>
</dbReference>
<comment type="caution">
    <text evidence="17">Lacks conserved residue(s) required for the propagation of feature annotation.</text>
</comment>
<keyword evidence="5" id="KW-0479">Metal-binding</keyword>
<feature type="repeat" description="FG-GAP" evidence="16">
    <location>
        <begin position="305"/>
        <end position="364"/>
    </location>
</feature>
<organism evidence="22 23">
    <name type="scientific">Myotis davidii</name>
    <name type="common">David's myotis</name>
    <dbReference type="NCBI Taxonomy" id="225400"/>
    <lineage>
        <taxon>Eukaryota</taxon>
        <taxon>Metazoa</taxon>
        <taxon>Chordata</taxon>
        <taxon>Craniata</taxon>
        <taxon>Vertebrata</taxon>
        <taxon>Euteleostomi</taxon>
        <taxon>Mammalia</taxon>
        <taxon>Eutheria</taxon>
        <taxon>Laurasiatheria</taxon>
        <taxon>Chiroptera</taxon>
        <taxon>Yangochiroptera</taxon>
        <taxon>Vespertilionidae</taxon>
        <taxon>Myotis</taxon>
    </lineage>
</organism>
<dbReference type="PROSITE" id="PS00242">
    <property type="entry name" value="INTEGRIN_ALPHA"/>
    <property type="match status" value="1"/>
</dbReference>
<dbReference type="GO" id="GO:0005178">
    <property type="term" value="F:integrin binding"/>
    <property type="evidence" value="ECO:0007669"/>
    <property type="project" value="TreeGrafter"/>
</dbReference>
<feature type="repeat" description="FG-GAP" evidence="16">
    <location>
        <begin position="119"/>
        <end position="172"/>
    </location>
</feature>
<dbReference type="eggNOG" id="KOG3637">
    <property type="taxonomic scope" value="Eukaryota"/>
</dbReference>
<dbReference type="Gene3D" id="2.60.40.1510">
    <property type="entry name" value="ntegrin, alpha v. Chain A, domain 3"/>
    <property type="match status" value="1"/>
</dbReference>
<keyword evidence="14 17" id="KW-0675">Receptor</keyword>
<dbReference type="Pfam" id="PF01839">
    <property type="entry name" value="FG-GAP"/>
    <property type="match status" value="4"/>
</dbReference>
<feature type="domain" description="Integrin alpha first immunoglubulin-like" evidence="19">
    <location>
        <begin position="525"/>
        <end position="629"/>
    </location>
</feature>
<evidence type="ECO:0000256" key="15">
    <source>
        <dbReference type="ARBA" id="ARBA00023180"/>
    </source>
</evidence>
<feature type="repeat" description="FG-GAP" evidence="16">
    <location>
        <begin position="368"/>
        <end position="431"/>
    </location>
</feature>
<evidence type="ECO:0000256" key="12">
    <source>
        <dbReference type="ARBA" id="ARBA00023136"/>
    </source>
</evidence>
<dbReference type="PANTHER" id="PTHR23220">
    <property type="entry name" value="INTEGRIN ALPHA"/>
    <property type="match status" value="1"/>
</dbReference>
<dbReference type="PANTHER" id="PTHR23220:SF3">
    <property type="entry name" value="INTEGRIN ALPHA-5"/>
    <property type="match status" value="1"/>
</dbReference>
<feature type="region of interest" description="Disordered" evidence="18">
    <location>
        <begin position="1422"/>
        <end position="1459"/>
    </location>
</feature>
<keyword evidence="11 17" id="KW-0401">Integrin</keyword>
<keyword evidence="15" id="KW-0325">Glycoprotein</keyword>
<protein>
    <submittedName>
        <fullName evidence="22">Integrin alpha-5</fullName>
    </submittedName>
</protein>
<dbReference type="InterPro" id="IPR018184">
    <property type="entry name" value="Integrin_alpha_C_CS"/>
</dbReference>
<dbReference type="InterPro" id="IPR013649">
    <property type="entry name" value="Integrin_alpha_Ig-like_1"/>
</dbReference>
<keyword evidence="6" id="KW-0732">Signal</keyword>
<keyword evidence="3" id="KW-0165">Cleavage on pair of basic residues</keyword>
<evidence type="ECO:0000256" key="14">
    <source>
        <dbReference type="ARBA" id="ARBA00023170"/>
    </source>
</evidence>
<feature type="repeat" description="FG-GAP" evidence="16">
    <location>
        <begin position="980"/>
        <end position="1043"/>
    </location>
</feature>
<reference evidence="23" key="1">
    <citation type="journal article" date="2013" name="Science">
        <title>Comparative analysis of bat genomes provides insight into the evolution of flight and immunity.</title>
        <authorList>
            <person name="Zhang G."/>
            <person name="Cowled C."/>
            <person name="Shi Z."/>
            <person name="Huang Z."/>
            <person name="Bishop-Lilly K.A."/>
            <person name="Fang X."/>
            <person name="Wynne J.W."/>
            <person name="Xiong Z."/>
            <person name="Baker M.L."/>
            <person name="Zhao W."/>
            <person name="Tachedjian M."/>
            <person name="Zhu Y."/>
            <person name="Zhou P."/>
            <person name="Jiang X."/>
            <person name="Ng J."/>
            <person name="Yang L."/>
            <person name="Wu L."/>
            <person name="Xiao J."/>
            <person name="Feng Y."/>
            <person name="Chen Y."/>
            <person name="Sun X."/>
            <person name="Zhang Y."/>
            <person name="Marsh G.A."/>
            <person name="Crameri G."/>
            <person name="Broder C.C."/>
            <person name="Frey K.G."/>
            <person name="Wang L.F."/>
            <person name="Wang J."/>
        </authorList>
    </citation>
    <scope>NUCLEOTIDE SEQUENCE [LARGE SCALE GENOMIC DNA]</scope>
</reference>
<dbReference type="Gene3D" id="1.20.5.930">
    <property type="entry name" value="Bicelle-embedded integrin alpha(iib) transmembrane segment"/>
    <property type="match status" value="1"/>
</dbReference>
<name>L5M9G2_MYODS</name>
<dbReference type="SUPFAM" id="SSF69179">
    <property type="entry name" value="Integrin domains"/>
    <property type="match status" value="9"/>
</dbReference>
<feature type="domain" description="Integrin alpha third immunoglobulin-like" evidence="21">
    <location>
        <begin position="1225"/>
        <end position="1305"/>
    </location>
</feature>
<evidence type="ECO:0000256" key="6">
    <source>
        <dbReference type="ARBA" id="ARBA00022729"/>
    </source>
</evidence>
<dbReference type="PROSITE" id="PS51470">
    <property type="entry name" value="FG_GAP"/>
    <property type="match status" value="8"/>
</dbReference>
<dbReference type="InterPro" id="IPR013517">
    <property type="entry name" value="FG-GAP"/>
</dbReference>
<dbReference type="InterPro" id="IPR048285">
    <property type="entry name" value="Integrin_alpha_Ig-like_2"/>
</dbReference>
<dbReference type="GO" id="GO:0001525">
    <property type="term" value="P:angiogenesis"/>
    <property type="evidence" value="ECO:0007669"/>
    <property type="project" value="TreeGrafter"/>
</dbReference>
<feature type="domain" description="Integrin alpha third immunoglobulin-like" evidence="21">
    <location>
        <begin position="1378"/>
        <end position="1540"/>
    </location>
</feature>
<dbReference type="Proteomes" id="UP000010556">
    <property type="component" value="Unassembled WGS sequence"/>
</dbReference>
<keyword evidence="13" id="KW-1015">Disulfide bond</keyword>
<keyword evidence="9 17" id="KW-0130">Cell adhesion</keyword>
<feature type="repeat" description="FG-GAP" evidence="16">
    <location>
        <begin position="917"/>
        <end position="976"/>
    </location>
</feature>
<evidence type="ECO:0000256" key="3">
    <source>
        <dbReference type="ARBA" id="ARBA00022685"/>
    </source>
</evidence>
<dbReference type="GO" id="GO:0046872">
    <property type="term" value="F:metal ion binding"/>
    <property type="evidence" value="ECO:0007669"/>
    <property type="project" value="UniProtKB-KW"/>
</dbReference>
<evidence type="ECO:0000256" key="18">
    <source>
        <dbReference type="SAM" id="MobiDB-lite"/>
    </source>
</evidence>
<dbReference type="FunFam" id="2.60.40.1460:FF:000001">
    <property type="entry name" value="Integrin, alpha V"/>
    <property type="match status" value="2"/>
</dbReference>
<dbReference type="Gene3D" id="2.60.40.1530">
    <property type="entry name" value="ntegrin, alpha v. Chain A, domain 4"/>
    <property type="match status" value="4"/>
</dbReference>
<keyword evidence="10 17" id="KW-1133">Transmembrane helix</keyword>
<evidence type="ECO:0000256" key="13">
    <source>
        <dbReference type="ARBA" id="ARBA00023157"/>
    </source>
</evidence>
<dbReference type="GO" id="GO:0007160">
    <property type="term" value="P:cell-matrix adhesion"/>
    <property type="evidence" value="ECO:0007669"/>
    <property type="project" value="TreeGrafter"/>
</dbReference>
<dbReference type="Gene3D" id="2.60.40.1460">
    <property type="entry name" value="Integrin domains. Chain A, domain 2"/>
    <property type="match status" value="2"/>
</dbReference>
<accession>L5M9G2</accession>
<feature type="domain" description="Integrin alpha third immunoglobulin-like" evidence="21">
    <location>
        <begin position="821"/>
        <end position="861"/>
    </location>
</feature>
<gene>
    <name evidence="22" type="ORF">MDA_GLEAN10015417</name>
</gene>
<dbReference type="Pfam" id="PF08441">
    <property type="entry name" value="Integrin_A_Ig_1"/>
    <property type="match status" value="2"/>
</dbReference>
<dbReference type="FunFam" id="2.130.10.130:FF:000003">
    <property type="entry name" value="Integrin alpha V"/>
    <property type="match status" value="1"/>
</dbReference>
<evidence type="ECO:0000259" key="21">
    <source>
        <dbReference type="Pfam" id="PF20806"/>
    </source>
</evidence>
<comment type="similarity">
    <text evidence="2 17">Belongs to the integrin alpha chain family.</text>
</comment>
<keyword evidence="7" id="KW-0677">Repeat</keyword>
<proteinExistence type="inferred from homology"/>
<dbReference type="SUPFAM" id="SSF69318">
    <property type="entry name" value="Integrin alpha N-terminal domain"/>
    <property type="match status" value="2"/>
</dbReference>
<dbReference type="InterPro" id="IPR048286">
    <property type="entry name" value="Integrin_alpha_Ig-like_3"/>
</dbReference>
<keyword evidence="23" id="KW-1185">Reference proteome</keyword>